<gene>
    <name evidence="3" type="ORF">VHEMI09903</name>
</gene>
<feature type="domain" description="Acyl-CoA thioesterase-like N-terminal HotDog" evidence="1">
    <location>
        <begin position="27"/>
        <end position="109"/>
    </location>
</feature>
<dbReference type="InterPro" id="IPR049449">
    <property type="entry name" value="TesB_ACOT8-like_N"/>
</dbReference>
<dbReference type="HOGENOM" id="CLU_032690_3_0_1"/>
<dbReference type="PANTHER" id="PTHR11066:SF34">
    <property type="entry name" value="ACYL-COENZYME A THIOESTERASE 8"/>
    <property type="match status" value="1"/>
</dbReference>
<name>A0A0A1TBC8_9HYPO</name>
<dbReference type="GO" id="GO:0006637">
    <property type="term" value="P:acyl-CoA metabolic process"/>
    <property type="evidence" value="ECO:0007669"/>
    <property type="project" value="InterPro"/>
</dbReference>
<evidence type="ECO:0000259" key="1">
    <source>
        <dbReference type="Pfam" id="PF13622"/>
    </source>
</evidence>
<dbReference type="InterPro" id="IPR049450">
    <property type="entry name" value="ACOT8-like_C"/>
</dbReference>
<dbReference type="EMBL" id="CDHN01000007">
    <property type="protein sequence ID" value="CEJ94366.1"/>
    <property type="molecule type" value="Genomic_DNA"/>
</dbReference>
<feature type="domain" description="Acyl-CoA thioesterase-like C-terminal" evidence="2">
    <location>
        <begin position="162"/>
        <end position="291"/>
    </location>
</feature>
<sequence>MATSTMNQALELKQIAKDTFVNVHQPWLPHRARGIYGGVLIAQSLAAASRTVPKPELVQSMHCTFIVGGKPDVPLSYHVSRLQEDRHAHVRQVAAQQNGRVVFLAMVRFRAQTDRAVSGMVRIIKPIPRPEFPVADIMSGGNATPCPFVCTRIKRTSLGEAYKKSTTQWAKTRHALGHDAKPEAHAAALAYMTDNYFLCTVPRVHDLNDGIDPEEELDGPRPDDTRRRVQMMLSLDHSIYFHASPTAYCADDWLLMEMESPWAGDGRALVQQHVYSQSGLLLATCMQEGLIRMEKADIKL</sequence>
<evidence type="ECO:0000313" key="4">
    <source>
        <dbReference type="Proteomes" id="UP000039046"/>
    </source>
</evidence>
<proteinExistence type="predicted"/>
<dbReference type="Pfam" id="PF13622">
    <property type="entry name" value="4HBT_3"/>
    <property type="match status" value="1"/>
</dbReference>
<dbReference type="CDD" id="cd03444">
    <property type="entry name" value="Thioesterase_II_repeat1"/>
    <property type="match status" value="1"/>
</dbReference>
<evidence type="ECO:0008006" key="5">
    <source>
        <dbReference type="Google" id="ProtNLM"/>
    </source>
</evidence>
<dbReference type="PANTHER" id="PTHR11066">
    <property type="entry name" value="ACYL-COA THIOESTERASE"/>
    <property type="match status" value="1"/>
</dbReference>
<dbReference type="InterPro" id="IPR003703">
    <property type="entry name" value="Acyl_CoA_thio"/>
</dbReference>
<organism evidence="3 4">
    <name type="scientific">[Torrubiella] hemipterigena</name>
    <dbReference type="NCBI Taxonomy" id="1531966"/>
    <lineage>
        <taxon>Eukaryota</taxon>
        <taxon>Fungi</taxon>
        <taxon>Dikarya</taxon>
        <taxon>Ascomycota</taxon>
        <taxon>Pezizomycotina</taxon>
        <taxon>Sordariomycetes</taxon>
        <taxon>Hypocreomycetidae</taxon>
        <taxon>Hypocreales</taxon>
        <taxon>Clavicipitaceae</taxon>
        <taxon>Clavicipitaceae incertae sedis</taxon>
        <taxon>'Torrubiella' clade</taxon>
    </lineage>
</organism>
<keyword evidence="4" id="KW-1185">Reference proteome</keyword>
<dbReference type="Pfam" id="PF20789">
    <property type="entry name" value="4HBT_3C"/>
    <property type="match status" value="1"/>
</dbReference>
<evidence type="ECO:0000259" key="2">
    <source>
        <dbReference type="Pfam" id="PF20789"/>
    </source>
</evidence>
<protein>
    <recommendedName>
        <fullName evidence="5">Acyl-CoA thioesterase II</fullName>
    </recommendedName>
</protein>
<dbReference type="STRING" id="1531966.A0A0A1TBC8"/>
<dbReference type="AlphaFoldDB" id="A0A0A1TBC8"/>
<dbReference type="GO" id="GO:0047617">
    <property type="term" value="F:fatty acyl-CoA hydrolase activity"/>
    <property type="evidence" value="ECO:0007669"/>
    <property type="project" value="InterPro"/>
</dbReference>
<dbReference type="OrthoDB" id="68328at2759"/>
<dbReference type="Proteomes" id="UP000039046">
    <property type="component" value="Unassembled WGS sequence"/>
</dbReference>
<reference evidence="3 4" key="1">
    <citation type="journal article" date="2015" name="Genome Announc.">
        <title>Draft Genome Sequence and Gene Annotation of the Entomopathogenic Fungus Verticillium hemipterigenum.</title>
        <authorList>
            <person name="Horn F."/>
            <person name="Habel A."/>
            <person name="Scharf D.H."/>
            <person name="Dworschak J."/>
            <person name="Brakhage A.A."/>
            <person name="Guthke R."/>
            <person name="Hertweck C."/>
            <person name="Linde J."/>
        </authorList>
    </citation>
    <scope>NUCLEOTIDE SEQUENCE [LARGE SCALE GENOMIC DNA]</scope>
</reference>
<dbReference type="Gene3D" id="3.10.129.10">
    <property type="entry name" value="Hotdog Thioesterase"/>
    <property type="match status" value="2"/>
</dbReference>
<dbReference type="GO" id="GO:0009062">
    <property type="term" value="P:fatty acid catabolic process"/>
    <property type="evidence" value="ECO:0007669"/>
    <property type="project" value="TreeGrafter"/>
</dbReference>
<evidence type="ECO:0000313" key="3">
    <source>
        <dbReference type="EMBL" id="CEJ94366.1"/>
    </source>
</evidence>
<dbReference type="InterPro" id="IPR029069">
    <property type="entry name" value="HotDog_dom_sf"/>
</dbReference>
<accession>A0A0A1TBC8</accession>
<dbReference type="GO" id="GO:0005782">
    <property type="term" value="C:peroxisomal matrix"/>
    <property type="evidence" value="ECO:0007669"/>
    <property type="project" value="UniProtKB-SubCell"/>
</dbReference>
<dbReference type="CDD" id="cd03445">
    <property type="entry name" value="Thioesterase_II_repeat2"/>
    <property type="match status" value="1"/>
</dbReference>
<dbReference type="SUPFAM" id="SSF54637">
    <property type="entry name" value="Thioesterase/thiol ester dehydrase-isomerase"/>
    <property type="match status" value="2"/>
</dbReference>